<dbReference type="InterPro" id="IPR000485">
    <property type="entry name" value="AsnC-type_HTH_dom"/>
</dbReference>
<dbReference type="PANTHER" id="PTHR30154:SF53">
    <property type="entry name" value="HTH-TYPE TRANSCRIPTIONAL REGULATOR LRPC"/>
    <property type="match status" value="1"/>
</dbReference>
<evidence type="ECO:0000256" key="2">
    <source>
        <dbReference type="ARBA" id="ARBA00023125"/>
    </source>
</evidence>
<dbReference type="InterPro" id="IPR011991">
    <property type="entry name" value="ArsR-like_HTH"/>
</dbReference>
<dbReference type="EMBL" id="JAPDOD010000002">
    <property type="protein sequence ID" value="MDA0159300.1"/>
    <property type="molecule type" value="Genomic_DNA"/>
</dbReference>
<evidence type="ECO:0000256" key="1">
    <source>
        <dbReference type="ARBA" id="ARBA00023015"/>
    </source>
</evidence>
<dbReference type="RefSeq" id="WP_270037977.1">
    <property type="nucleotide sequence ID" value="NZ_JAPDOD010000002.1"/>
</dbReference>
<dbReference type="AlphaFoldDB" id="A0A9X3RY53"/>
<dbReference type="GO" id="GO:0005829">
    <property type="term" value="C:cytosol"/>
    <property type="evidence" value="ECO:0007669"/>
    <property type="project" value="TreeGrafter"/>
</dbReference>
<gene>
    <name evidence="5" type="ORF">OM076_03400</name>
</gene>
<feature type="domain" description="HTH asnC-type" evidence="4">
    <location>
        <begin position="8"/>
        <end position="69"/>
    </location>
</feature>
<organism evidence="5 6">
    <name type="scientific">Solirubrobacter ginsenosidimutans</name>
    <dbReference type="NCBI Taxonomy" id="490573"/>
    <lineage>
        <taxon>Bacteria</taxon>
        <taxon>Bacillati</taxon>
        <taxon>Actinomycetota</taxon>
        <taxon>Thermoleophilia</taxon>
        <taxon>Solirubrobacterales</taxon>
        <taxon>Solirubrobacteraceae</taxon>
        <taxon>Solirubrobacter</taxon>
    </lineage>
</organism>
<dbReference type="SUPFAM" id="SSF46785">
    <property type="entry name" value="Winged helix' DNA-binding domain"/>
    <property type="match status" value="1"/>
</dbReference>
<dbReference type="GO" id="GO:0043565">
    <property type="term" value="F:sequence-specific DNA binding"/>
    <property type="evidence" value="ECO:0007669"/>
    <property type="project" value="InterPro"/>
</dbReference>
<evidence type="ECO:0000256" key="3">
    <source>
        <dbReference type="ARBA" id="ARBA00023163"/>
    </source>
</evidence>
<dbReference type="InterPro" id="IPR036390">
    <property type="entry name" value="WH_DNA-bd_sf"/>
</dbReference>
<keyword evidence="3" id="KW-0804">Transcription</keyword>
<dbReference type="Pfam" id="PF01037">
    <property type="entry name" value="AsnC_trans_reg"/>
    <property type="match status" value="1"/>
</dbReference>
<keyword evidence="6" id="KW-1185">Reference proteome</keyword>
<dbReference type="CDD" id="cd00090">
    <property type="entry name" value="HTH_ARSR"/>
    <property type="match status" value="1"/>
</dbReference>
<dbReference type="Gene3D" id="1.10.10.10">
    <property type="entry name" value="Winged helix-like DNA-binding domain superfamily/Winged helix DNA-binding domain"/>
    <property type="match status" value="1"/>
</dbReference>
<name>A0A9X3RY53_9ACTN</name>
<dbReference type="InterPro" id="IPR036388">
    <property type="entry name" value="WH-like_DNA-bd_sf"/>
</dbReference>
<reference evidence="5" key="1">
    <citation type="submission" date="2022-10" db="EMBL/GenBank/DDBJ databases">
        <title>The WGS of Solirubrobacter ginsenosidimutans DSM 21036.</title>
        <authorList>
            <person name="Jiang Z."/>
        </authorList>
    </citation>
    <scope>NUCLEOTIDE SEQUENCE</scope>
    <source>
        <strain evidence="5">DSM 21036</strain>
    </source>
</reference>
<dbReference type="SMART" id="SM00344">
    <property type="entry name" value="HTH_ASNC"/>
    <property type="match status" value="1"/>
</dbReference>
<evidence type="ECO:0000313" key="6">
    <source>
        <dbReference type="Proteomes" id="UP001149140"/>
    </source>
</evidence>
<dbReference type="Pfam" id="PF13404">
    <property type="entry name" value="HTH_AsnC-type"/>
    <property type="match status" value="1"/>
</dbReference>
<dbReference type="PROSITE" id="PS50956">
    <property type="entry name" value="HTH_ASNC_2"/>
    <property type="match status" value="1"/>
</dbReference>
<dbReference type="InterPro" id="IPR019887">
    <property type="entry name" value="Tscrpt_reg_AsnC/Lrp_C"/>
</dbReference>
<dbReference type="InterPro" id="IPR011008">
    <property type="entry name" value="Dimeric_a/b-barrel"/>
</dbReference>
<dbReference type="PRINTS" id="PR00033">
    <property type="entry name" value="HTHASNC"/>
</dbReference>
<dbReference type="Gene3D" id="3.30.70.920">
    <property type="match status" value="1"/>
</dbReference>
<dbReference type="GO" id="GO:0043200">
    <property type="term" value="P:response to amino acid"/>
    <property type="evidence" value="ECO:0007669"/>
    <property type="project" value="TreeGrafter"/>
</dbReference>
<accession>A0A9X3RY53</accession>
<keyword evidence="2" id="KW-0238">DNA-binding</keyword>
<evidence type="ECO:0000259" key="4">
    <source>
        <dbReference type="PROSITE" id="PS50956"/>
    </source>
</evidence>
<dbReference type="InterPro" id="IPR019885">
    <property type="entry name" value="Tscrpt_reg_HTH_AsnC-type_CS"/>
</dbReference>
<evidence type="ECO:0000313" key="5">
    <source>
        <dbReference type="EMBL" id="MDA0159300.1"/>
    </source>
</evidence>
<keyword evidence="1" id="KW-0805">Transcription regulation</keyword>
<dbReference type="SUPFAM" id="SSF54909">
    <property type="entry name" value="Dimeric alpha+beta barrel"/>
    <property type="match status" value="1"/>
</dbReference>
<comment type="caution">
    <text evidence="5">The sequence shown here is derived from an EMBL/GenBank/DDBJ whole genome shotgun (WGS) entry which is preliminary data.</text>
</comment>
<dbReference type="InterPro" id="IPR019888">
    <property type="entry name" value="Tscrpt_reg_AsnC-like"/>
</dbReference>
<dbReference type="Proteomes" id="UP001149140">
    <property type="component" value="Unassembled WGS sequence"/>
</dbReference>
<sequence length="157" mass="17254">MPSENGLIDATNLRLLAELVEDARISQAELGRRVGLSAPAVAERLARLEREGAIVGYRTDVSPAALGYTLAAVVRMRPAPRQIPKVADVARATPEVVECHRVTGEDCFYMKIHVRSVEHLEEVIDRFTPYGQTTTSIIQSSPVPRRGIELGPQRELA</sequence>
<dbReference type="PROSITE" id="PS00519">
    <property type="entry name" value="HTH_ASNC_1"/>
    <property type="match status" value="1"/>
</dbReference>
<proteinExistence type="predicted"/>
<protein>
    <submittedName>
        <fullName evidence="5">Lrp/AsnC family transcriptional regulator</fullName>
    </submittedName>
</protein>
<dbReference type="PANTHER" id="PTHR30154">
    <property type="entry name" value="LEUCINE-RESPONSIVE REGULATORY PROTEIN"/>
    <property type="match status" value="1"/>
</dbReference>